<reference evidence="2" key="2">
    <citation type="submission" date="2021-08" db="EMBL/GenBank/DDBJ databases">
        <authorList>
            <person name="Eriksson T."/>
        </authorList>
    </citation>
    <scope>NUCLEOTIDE SEQUENCE</scope>
    <source>
        <strain evidence="2">Stoneville</strain>
        <tissue evidence="2">Whole head</tissue>
    </source>
</reference>
<feature type="compositionally biased region" description="Basic and acidic residues" evidence="1">
    <location>
        <begin position="294"/>
        <end position="310"/>
    </location>
</feature>
<reference evidence="2" key="1">
    <citation type="journal article" date="2020" name="J Insects Food Feed">
        <title>The yellow mealworm (Tenebrio molitor) genome: a resource for the emerging insects as food and feed industry.</title>
        <authorList>
            <person name="Eriksson T."/>
            <person name="Andere A."/>
            <person name="Kelstrup H."/>
            <person name="Emery V."/>
            <person name="Picard C."/>
        </authorList>
    </citation>
    <scope>NUCLEOTIDE SEQUENCE</scope>
    <source>
        <strain evidence="2">Stoneville</strain>
        <tissue evidence="2">Whole head</tissue>
    </source>
</reference>
<dbReference type="AlphaFoldDB" id="A0A8J6H7I7"/>
<keyword evidence="3" id="KW-1185">Reference proteome</keyword>
<comment type="caution">
    <text evidence="2">The sequence shown here is derived from an EMBL/GenBank/DDBJ whole genome shotgun (WGS) entry which is preliminary data.</text>
</comment>
<proteinExistence type="predicted"/>
<gene>
    <name evidence="2" type="ORF">GEV33_013484</name>
</gene>
<dbReference type="Proteomes" id="UP000719412">
    <property type="component" value="Unassembled WGS sequence"/>
</dbReference>
<evidence type="ECO:0000313" key="3">
    <source>
        <dbReference type="Proteomes" id="UP000719412"/>
    </source>
</evidence>
<protein>
    <submittedName>
        <fullName evidence="2">Uncharacterized protein</fullName>
    </submittedName>
</protein>
<dbReference type="EMBL" id="JABDTM020028219">
    <property type="protein sequence ID" value="KAH0809306.1"/>
    <property type="molecule type" value="Genomic_DNA"/>
</dbReference>
<sequence length="316" mass="35188">MGMPPTRRKFIFARVPQGSTLGTLLMQIPIETHFFLSNLTDFKTDWIDAIARTTIASRFQVLTSFFFVAVGRVQITGNNESPFDCVSVMTLSRLTHQFSGLLISEAYPRGGFTHKNPLQSSRHLRTVPLGPNVKKFAGPESAVSPAPPTNCCKTRGRSSTYRANVSEMHKNPATCRAPRVFSREFSHVARNQPPRLAPPRHFPLACVVKASSDPANHSSSLVFLFDARGSGLCLRWSPVNVLSAPFTWPTLLRPAAIKSSSAVPRTMEARRIFRLDNNRKPYAKIEIRARSLRTNNEERSGEALSTEHRGALLMDD</sequence>
<evidence type="ECO:0000256" key="1">
    <source>
        <dbReference type="SAM" id="MobiDB-lite"/>
    </source>
</evidence>
<feature type="region of interest" description="Disordered" evidence="1">
    <location>
        <begin position="294"/>
        <end position="316"/>
    </location>
</feature>
<name>A0A8J6H7I7_TENMO</name>
<evidence type="ECO:0000313" key="2">
    <source>
        <dbReference type="EMBL" id="KAH0809306.1"/>
    </source>
</evidence>
<organism evidence="2 3">
    <name type="scientific">Tenebrio molitor</name>
    <name type="common">Yellow mealworm beetle</name>
    <dbReference type="NCBI Taxonomy" id="7067"/>
    <lineage>
        <taxon>Eukaryota</taxon>
        <taxon>Metazoa</taxon>
        <taxon>Ecdysozoa</taxon>
        <taxon>Arthropoda</taxon>
        <taxon>Hexapoda</taxon>
        <taxon>Insecta</taxon>
        <taxon>Pterygota</taxon>
        <taxon>Neoptera</taxon>
        <taxon>Endopterygota</taxon>
        <taxon>Coleoptera</taxon>
        <taxon>Polyphaga</taxon>
        <taxon>Cucujiformia</taxon>
        <taxon>Tenebrionidae</taxon>
        <taxon>Tenebrio</taxon>
    </lineage>
</organism>
<accession>A0A8J6H7I7</accession>